<evidence type="ECO:0000313" key="2">
    <source>
        <dbReference type="EMBL" id="KIJ09488.1"/>
    </source>
</evidence>
<gene>
    <name evidence="2" type="ORF">PAXINDRAFT_87385</name>
</gene>
<dbReference type="OrthoDB" id="4743193at2759"/>
<sequence>MADEIVHTYVATHRLQRMRNKPEKERDLQHENALLLNKYFLLYEELSYAMNHGDIGHVETCIMSWIPILKAIGKHKYASHMTNFLLNVHFVYPSGLKHAICYHILVNPTGQQMKWRAVDWCIELNNLFTKVIYKNVQGIMQKNFDLTHLTTNHAATDMSKTFAKLRDKLSLTSPYSVSIGRKSRHEIKDLNNKGREMMEKAAQGDVQTKETEMERAELDDIIVELL</sequence>
<dbReference type="InterPro" id="IPR046496">
    <property type="entry name" value="DUF6589"/>
</dbReference>
<evidence type="ECO:0000259" key="1">
    <source>
        <dbReference type="Pfam" id="PF20231"/>
    </source>
</evidence>
<keyword evidence="3" id="KW-1185">Reference proteome</keyword>
<proteinExistence type="predicted"/>
<dbReference type="AlphaFoldDB" id="A0A0C9TEW1"/>
<reference evidence="2 3" key="1">
    <citation type="submission" date="2014-06" db="EMBL/GenBank/DDBJ databases">
        <authorList>
            <consortium name="DOE Joint Genome Institute"/>
            <person name="Kuo A."/>
            <person name="Kohler A."/>
            <person name="Nagy L.G."/>
            <person name="Floudas D."/>
            <person name="Copeland A."/>
            <person name="Barry K.W."/>
            <person name="Cichocki N."/>
            <person name="Veneault-Fourrey C."/>
            <person name="LaButti K."/>
            <person name="Lindquist E.A."/>
            <person name="Lipzen A."/>
            <person name="Lundell T."/>
            <person name="Morin E."/>
            <person name="Murat C."/>
            <person name="Sun H."/>
            <person name="Tunlid A."/>
            <person name="Henrissat B."/>
            <person name="Grigoriev I.V."/>
            <person name="Hibbett D.S."/>
            <person name="Martin F."/>
            <person name="Nordberg H.P."/>
            <person name="Cantor M.N."/>
            <person name="Hua S.X."/>
        </authorList>
    </citation>
    <scope>NUCLEOTIDE SEQUENCE [LARGE SCALE GENOMIC DNA]</scope>
    <source>
        <strain evidence="2 3">ATCC 200175</strain>
    </source>
</reference>
<evidence type="ECO:0000313" key="3">
    <source>
        <dbReference type="Proteomes" id="UP000053647"/>
    </source>
</evidence>
<dbReference type="Proteomes" id="UP000053647">
    <property type="component" value="Unassembled WGS sequence"/>
</dbReference>
<dbReference type="HOGENOM" id="CLU_009487_6_0_1"/>
<reference evidence="3" key="2">
    <citation type="submission" date="2015-01" db="EMBL/GenBank/DDBJ databases">
        <title>Evolutionary Origins and Diversification of the Mycorrhizal Mutualists.</title>
        <authorList>
            <consortium name="DOE Joint Genome Institute"/>
            <consortium name="Mycorrhizal Genomics Consortium"/>
            <person name="Kohler A."/>
            <person name="Kuo A."/>
            <person name="Nagy L.G."/>
            <person name="Floudas D."/>
            <person name="Copeland A."/>
            <person name="Barry K.W."/>
            <person name="Cichocki N."/>
            <person name="Veneault-Fourrey C."/>
            <person name="LaButti K."/>
            <person name="Lindquist E.A."/>
            <person name="Lipzen A."/>
            <person name="Lundell T."/>
            <person name="Morin E."/>
            <person name="Murat C."/>
            <person name="Riley R."/>
            <person name="Ohm R."/>
            <person name="Sun H."/>
            <person name="Tunlid A."/>
            <person name="Henrissat B."/>
            <person name="Grigoriev I.V."/>
            <person name="Hibbett D.S."/>
            <person name="Martin F."/>
        </authorList>
    </citation>
    <scope>NUCLEOTIDE SEQUENCE [LARGE SCALE GENOMIC DNA]</scope>
    <source>
        <strain evidence="3">ATCC 200175</strain>
    </source>
</reference>
<accession>A0A0C9TEW1</accession>
<organism evidence="2 3">
    <name type="scientific">Paxillus involutus ATCC 200175</name>
    <dbReference type="NCBI Taxonomy" id="664439"/>
    <lineage>
        <taxon>Eukaryota</taxon>
        <taxon>Fungi</taxon>
        <taxon>Dikarya</taxon>
        <taxon>Basidiomycota</taxon>
        <taxon>Agaricomycotina</taxon>
        <taxon>Agaricomycetes</taxon>
        <taxon>Agaricomycetidae</taxon>
        <taxon>Boletales</taxon>
        <taxon>Paxilineae</taxon>
        <taxon>Paxillaceae</taxon>
        <taxon>Paxillus</taxon>
    </lineage>
</organism>
<protein>
    <recommendedName>
        <fullName evidence="1">DUF6589 domain-containing protein</fullName>
    </recommendedName>
</protein>
<name>A0A0C9TEW1_PAXIN</name>
<dbReference type="EMBL" id="KN819458">
    <property type="protein sequence ID" value="KIJ09488.1"/>
    <property type="molecule type" value="Genomic_DNA"/>
</dbReference>
<dbReference type="Pfam" id="PF20231">
    <property type="entry name" value="DUF6589"/>
    <property type="match status" value="1"/>
</dbReference>
<feature type="domain" description="DUF6589" evidence="1">
    <location>
        <begin position="1"/>
        <end position="136"/>
    </location>
</feature>